<accession>A0A7W6EBF1</accession>
<keyword evidence="1" id="KW-0812">Transmembrane</keyword>
<comment type="caution">
    <text evidence="2">The sequence shown here is derived from an EMBL/GenBank/DDBJ whole genome shotgun (WGS) entry which is preliminary data.</text>
</comment>
<organism evidence="2 3">
    <name type="scientific">Sulfitobacter undariae</name>
    <dbReference type="NCBI Taxonomy" id="1563671"/>
    <lineage>
        <taxon>Bacteria</taxon>
        <taxon>Pseudomonadati</taxon>
        <taxon>Pseudomonadota</taxon>
        <taxon>Alphaproteobacteria</taxon>
        <taxon>Rhodobacterales</taxon>
        <taxon>Roseobacteraceae</taxon>
        <taxon>Sulfitobacter</taxon>
    </lineage>
</organism>
<keyword evidence="3" id="KW-1185">Reference proteome</keyword>
<reference evidence="2 3" key="1">
    <citation type="submission" date="2020-08" db="EMBL/GenBank/DDBJ databases">
        <title>Genomic Encyclopedia of Type Strains, Phase IV (KMG-IV): sequencing the most valuable type-strain genomes for metagenomic binning, comparative biology and taxonomic classification.</title>
        <authorList>
            <person name="Goeker M."/>
        </authorList>
    </citation>
    <scope>NUCLEOTIDE SEQUENCE [LARGE SCALE GENOMIC DNA]</scope>
    <source>
        <strain evidence="2 3">DSM 102234</strain>
    </source>
</reference>
<proteinExistence type="predicted"/>
<dbReference type="AlphaFoldDB" id="A0A7W6EBF1"/>
<protein>
    <submittedName>
        <fullName evidence="2">Uncharacterized protein</fullName>
    </submittedName>
</protein>
<gene>
    <name evidence="2" type="ORF">GGR95_003192</name>
</gene>
<dbReference type="EMBL" id="JACIEI010000016">
    <property type="protein sequence ID" value="MBB3995535.1"/>
    <property type="molecule type" value="Genomic_DNA"/>
</dbReference>
<evidence type="ECO:0000313" key="2">
    <source>
        <dbReference type="EMBL" id="MBB3995535.1"/>
    </source>
</evidence>
<feature type="transmembrane region" description="Helical" evidence="1">
    <location>
        <begin position="76"/>
        <end position="100"/>
    </location>
</feature>
<feature type="transmembrane region" description="Helical" evidence="1">
    <location>
        <begin position="20"/>
        <end position="44"/>
    </location>
</feature>
<keyword evidence="1" id="KW-0472">Membrane</keyword>
<dbReference type="Proteomes" id="UP000530268">
    <property type="component" value="Unassembled WGS sequence"/>
</dbReference>
<name>A0A7W6EBF1_9RHOB</name>
<keyword evidence="1" id="KW-1133">Transmembrane helix</keyword>
<feature type="transmembrane region" description="Helical" evidence="1">
    <location>
        <begin position="51"/>
        <end position="70"/>
    </location>
</feature>
<sequence length="108" mass="11583">MYEMFSEVGVGILDAGGTNAVWVTALWSSLTTPILLFLLACSLICRSGASVWLATWLFLSEVVPVLFASIESASGGGLILLISTMFILVIIVASIFVFLIRSGEIRKP</sequence>
<evidence type="ECO:0000313" key="3">
    <source>
        <dbReference type="Proteomes" id="UP000530268"/>
    </source>
</evidence>
<evidence type="ECO:0000256" key="1">
    <source>
        <dbReference type="SAM" id="Phobius"/>
    </source>
</evidence>